<keyword evidence="2" id="KW-0662">Pyridine nucleotide biosynthesis</keyword>
<dbReference type="AlphaFoldDB" id="A0A935UHD9"/>
<sequence>MRDLQVKPGDALIVVDVQRDFLPGGSLAVPRGDEVVSVLNEYLRCFVSQGLPVIATRDWHPADHCSFRERGGDWPPHCVAGTKGAEFAPELLLPPSVTVIDKANFSDQEAYSGFAGTDLARRLRQAGVTRLFIGGLATDYCVLNTVADALDEGFSVVLLVDAVRAVDVQPNDGERAVARMSALGARVAGLEEVQP</sequence>
<dbReference type="InterPro" id="IPR052347">
    <property type="entry name" value="Isochorismatase_Nicotinamidase"/>
</dbReference>
<comment type="caution">
    <text evidence="9">The sequence shown here is derived from an EMBL/GenBank/DDBJ whole genome shotgun (WGS) entry which is preliminary data.</text>
</comment>
<dbReference type="EMBL" id="JADJMH010000020">
    <property type="protein sequence ID" value="MBK7676612.1"/>
    <property type="molecule type" value="Genomic_DNA"/>
</dbReference>
<keyword evidence="3" id="KW-0479">Metal-binding</keyword>
<dbReference type="SUPFAM" id="SSF52499">
    <property type="entry name" value="Isochorismatase-like hydrolases"/>
    <property type="match status" value="1"/>
</dbReference>
<proteinExistence type="inferred from homology"/>
<evidence type="ECO:0000259" key="8">
    <source>
        <dbReference type="Pfam" id="PF00857"/>
    </source>
</evidence>
<dbReference type="GO" id="GO:0019363">
    <property type="term" value="P:pyridine nucleotide biosynthetic process"/>
    <property type="evidence" value="ECO:0007669"/>
    <property type="project" value="UniProtKB-KW"/>
</dbReference>
<organism evidence="9 10">
    <name type="scientific">Candidatus Accumulibacter proximus</name>
    <dbReference type="NCBI Taxonomy" id="2954385"/>
    <lineage>
        <taxon>Bacteria</taxon>
        <taxon>Pseudomonadati</taxon>
        <taxon>Pseudomonadota</taxon>
        <taxon>Betaproteobacteria</taxon>
        <taxon>Candidatus Accumulibacter</taxon>
    </lineage>
</organism>
<dbReference type="InterPro" id="IPR036380">
    <property type="entry name" value="Isochorismatase-like_sf"/>
</dbReference>
<evidence type="ECO:0000256" key="6">
    <source>
        <dbReference type="ARBA" id="ARBA00039017"/>
    </source>
</evidence>
<name>A0A935UHD9_9PROT</name>
<dbReference type="PANTHER" id="PTHR11080">
    <property type="entry name" value="PYRAZINAMIDASE/NICOTINAMIDASE"/>
    <property type="match status" value="1"/>
</dbReference>
<dbReference type="EC" id="3.5.1.19" evidence="6"/>
<dbReference type="GO" id="GO:0008936">
    <property type="term" value="F:nicotinamidase activity"/>
    <property type="evidence" value="ECO:0007669"/>
    <property type="project" value="UniProtKB-EC"/>
</dbReference>
<evidence type="ECO:0000256" key="2">
    <source>
        <dbReference type="ARBA" id="ARBA00022642"/>
    </source>
</evidence>
<dbReference type="GO" id="GO:0046872">
    <property type="term" value="F:metal ion binding"/>
    <property type="evidence" value="ECO:0007669"/>
    <property type="project" value="UniProtKB-KW"/>
</dbReference>
<evidence type="ECO:0000256" key="4">
    <source>
        <dbReference type="ARBA" id="ARBA00022801"/>
    </source>
</evidence>
<evidence type="ECO:0000256" key="3">
    <source>
        <dbReference type="ARBA" id="ARBA00022723"/>
    </source>
</evidence>
<evidence type="ECO:0000256" key="1">
    <source>
        <dbReference type="ARBA" id="ARBA00006336"/>
    </source>
</evidence>
<keyword evidence="4" id="KW-0378">Hydrolase</keyword>
<reference evidence="9 10" key="1">
    <citation type="submission" date="2020-10" db="EMBL/GenBank/DDBJ databases">
        <title>Connecting structure to function with the recovery of over 1000 high-quality activated sludge metagenome-assembled genomes encoding full-length rRNA genes using long-read sequencing.</title>
        <authorList>
            <person name="Singleton C.M."/>
            <person name="Petriglieri F."/>
            <person name="Kristensen J.M."/>
            <person name="Kirkegaard R.H."/>
            <person name="Michaelsen T.Y."/>
            <person name="Andersen M.H."/>
            <person name="Karst S.M."/>
            <person name="Dueholm M.S."/>
            <person name="Nielsen P.H."/>
            <person name="Albertsen M."/>
        </authorList>
    </citation>
    <scope>NUCLEOTIDE SEQUENCE [LARGE SCALE GENOMIC DNA]</scope>
    <source>
        <strain evidence="9">EsbW_18-Q3-R4-48_BATAC.285</strain>
    </source>
</reference>
<gene>
    <name evidence="9" type="ORF">IPJ27_18620</name>
</gene>
<dbReference type="Gene3D" id="3.40.50.850">
    <property type="entry name" value="Isochorismatase-like"/>
    <property type="match status" value="1"/>
</dbReference>
<feature type="domain" description="Isochorismatase-like" evidence="8">
    <location>
        <begin position="11"/>
        <end position="191"/>
    </location>
</feature>
<accession>A0A935UHD9</accession>
<comment type="similarity">
    <text evidence="1">Belongs to the isochorismatase family.</text>
</comment>
<protein>
    <recommendedName>
        <fullName evidence="6">nicotinamidase</fullName>
        <ecNumber evidence="6">3.5.1.19</ecNumber>
    </recommendedName>
    <alternativeName>
        <fullName evidence="7">Nicotinamide deamidase</fullName>
    </alternativeName>
</protein>
<evidence type="ECO:0000313" key="9">
    <source>
        <dbReference type="EMBL" id="MBK7676612.1"/>
    </source>
</evidence>
<evidence type="ECO:0000256" key="7">
    <source>
        <dbReference type="ARBA" id="ARBA00043224"/>
    </source>
</evidence>
<dbReference type="PANTHER" id="PTHR11080:SF2">
    <property type="entry name" value="LD05707P"/>
    <property type="match status" value="1"/>
</dbReference>
<comment type="pathway">
    <text evidence="5">Cofactor biosynthesis; nicotinate biosynthesis; nicotinate from nicotinamide: step 1/1.</text>
</comment>
<dbReference type="Proteomes" id="UP000697998">
    <property type="component" value="Unassembled WGS sequence"/>
</dbReference>
<evidence type="ECO:0000313" key="10">
    <source>
        <dbReference type="Proteomes" id="UP000697998"/>
    </source>
</evidence>
<dbReference type="Pfam" id="PF00857">
    <property type="entry name" value="Isochorismatase"/>
    <property type="match status" value="1"/>
</dbReference>
<evidence type="ECO:0000256" key="5">
    <source>
        <dbReference type="ARBA" id="ARBA00037900"/>
    </source>
</evidence>
<dbReference type="InterPro" id="IPR000868">
    <property type="entry name" value="Isochorismatase-like_dom"/>
</dbReference>